<dbReference type="AlphaFoldDB" id="A0A3B1DZG2"/>
<dbReference type="Pfam" id="PF03319">
    <property type="entry name" value="EutN_CcmL"/>
    <property type="match status" value="1"/>
</dbReference>
<dbReference type="SUPFAM" id="SSF159133">
    <property type="entry name" value="EutN/CcmL-like"/>
    <property type="match status" value="1"/>
</dbReference>
<name>A0A3B1DZG2_9ZZZZ</name>
<evidence type="ECO:0008006" key="4">
    <source>
        <dbReference type="Google" id="ProtNLM"/>
    </source>
</evidence>
<dbReference type="PROSITE" id="PS51932">
    <property type="entry name" value="BMV"/>
    <property type="match status" value="1"/>
</dbReference>
<dbReference type="GO" id="GO:0031469">
    <property type="term" value="C:bacterial microcompartment"/>
    <property type="evidence" value="ECO:0007669"/>
    <property type="project" value="UniProtKB-SubCell"/>
</dbReference>
<gene>
    <name evidence="3" type="ORF">MNBD_PLANCTO02-354</name>
</gene>
<dbReference type="Gene3D" id="2.40.50.220">
    <property type="entry name" value="EutN/Ccml"/>
    <property type="match status" value="1"/>
</dbReference>
<dbReference type="PANTHER" id="PTHR36539:SF1">
    <property type="entry name" value="BACTERIAL MICROCOMPARTMENT SHELL VERTEX PROTEIN EUTN"/>
    <property type="match status" value="1"/>
</dbReference>
<evidence type="ECO:0000256" key="1">
    <source>
        <dbReference type="ARBA" id="ARBA00024322"/>
    </source>
</evidence>
<dbReference type="PANTHER" id="PTHR36539">
    <property type="entry name" value="ETHANOLAMINE UTILIZATION PROTEIN EUTN"/>
    <property type="match status" value="1"/>
</dbReference>
<organism evidence="3">
    <name type="scientific">hydrothermal vent metagenome</name>
    <dbReference type="NCBI Taxonomy" id="652676"/>
    <lineage>
        <taxon>unclassified sequences</taxon>
        <taxon>metagenomes</taxon>
        <taxon>ecological metagenomes</taxon>
    </lineage>
</organism>
<dbReference type="InterPro" id="IPR036677">
    <property type="entry name" value="EutN_CcmL_sf"/>
</dbReference>
<reference evidence="3" key="1">
    <citation type="submission" date="2018-06" db="EMBL/GenBank/DDBJ databases">
        <authorList>
            <person name="Zhirakovskaya E."/>
        </authorList>
    </citation>
    <scope>NUCLEOTIDE SEQUENCE</scope>
</reference>
<sequence>MRIGEVIGNVTLSKCHPSLQGATWLVAVPLSQAGIQGKATGRGESFVVLDELGAAAGSRIAISEGMEAAAPFYPQKKPIDAYNAAILDHIEIN</sequence>
<accession>A0A3B1DZG2</accession>
<evidence type="ECO:0000313" key="3">
    <source>
        <dbReference type="EMBL" id="VAX41100.1"/>
    </source>
</evidence>
<protein>
    <recommendedName>
        <fullName evidence="4">Carbon dioxide concentrating mechanism protein CcmL</fullName>
    </recommendedName>
</protein>
<dbReference type="InterPro" id="IPR004992">
    <property type="entry name" value="EutN_CcmL"/>
</dbReference>
<evidence type="ECO:0000256" key="2">
    <source>
        <dbReference type="ARBA" id="ARBA00024446"/>
    </source>
</evidence>
<dbReference type="CDD" id="cd01614">
    <property type="entry name" value="EutN_CcmL"/>
    <property type="match status" value="1"/>
</dbReference>
<dbReference type="EMBL" id="UOGL01000513">
    <property type="protein sequence ID" value="VAX41100.1"/>
    <property type="molecule type" value="Genomic_DNA"/>
</dbReference>
<keyword evidence="2" id="KW-1283">Bacterial microcompartment</keyword>
<comment type="subcellular location">
    <subcellularLocation>
        <location evidence="1">Bacterial microcompartment</location>
    </subcellularLocation>
</comment>
<proteinExistence type="predicted"/>